<proteinExistence type="predicted"/>
<dbReference type="Proteomes" id="UP000183557">
    <property type="component" value="Unassembled WGS sequence"/>
</dbReference>
<dbReference type="EMBL" id="FOSB01000005">
    <property type="protein sequence ID" value="SFJ93341.1"/>
    <property type="molecule type" value="Genomic_DNA"/>
</dbReference>
<evidence type="ECO:0000313" key="1">
    <source>
        <dbReference type="EMBL" id="SFJ93341.1"/>
    </source>
</evidence>
<accession>A0A1I3VGR4</accession>
<sequence length="129" mass="14366">MNNLSQRPEPSLVFLFAKLYIQQSVRILEDLSSRCLCKWMGLRGPGVSPSTLFSFLHLNGPTFIRLPKPYVCYPAPVPSETSIASLLVISGRRTLPVMIVLKLIEADQDTSTFECPVHTPLTKALLLSH</sequence>
<name>A0A1I3VGR4_HALDA</name>
<evidence type="ECO:0000313" key="2">
    <source>
        <dbReference type="Proteomes" id="UP000183557"/>
    </source>
</evidence>
<protein>
    <submittedName>
        <fullName evidence="1">Uncharacterized protein</fullName>
    </submittedName>
</protein>
<reference evidence="2" key="1">
    <citation type="submission" date="2016-10" db="EMBL/GenBank/DDBJ databases">
        <authorList>
            <person name="Varghese N."/>
            <person name="Submissions S."/>
        </authorList>
    </citation>
    <scope>NUCLEOTIDE SEQUENCE [LARGE SCALE GENOMIC DNA]</scope>
    <source>
        <strain evidence="2">CGMCC 1.3704</strain>
    </source>
</reference>
<organism evidence="1 2">
    <name type="scientific">Halobacillus dabanensis</name>
    <dbReference type="NCBI Taxonomy" id="240302"/>
    <lineage>
        <taxon>Bacteria</taxon>
        <taxon>Bacillati</taxon>
        <taxon>Bacillota</taxon>
        <taxon>Bacilli</taxon>
        <taxon>Bacillales</taxon>
        <taxon>Bacillaceae</taxon>
        <taxon>Halobacillus</taxon>
    </lineage>
</organism>
<dbReference type="AlphaFoldDB" id="A0A1I3VGR4"/>
<gene>
    <name evidence="1" type="ORF">SAMN04487936_105266</name>
</gene>
<keyword evidence="2" id="KW-1185">Reference proteome</keyword>